<dbReference type="Proteomes" id="UP001526201">
    <property type="component" value="Unassembled WGS sequence"/>
</dbReference>
<accession>A0ABT3CAX2</accession>
<gene>
    <name evidence="3" type="ORF">H7J73_10945</name>
</gene>
<organism evidence="3 4">
    <name type="scientific">Mycolicibacterium komossense</name>
    <dbReference type="NCBI Taxonomy" id="1779"/>
    <lineage>
        <taxon>Bacteria</taxon>
        <taxon>Bacillati</taxon>
        <taxon>Actinomycetota</taxon>
        <taxon>Actinomycetes</taxon>
        <taxon>Mycobacteriales</taxon>
        <taxon>Mycobacteriaceae</taxon>
        <taxon>Mycolicibacterium</taxon>
    </lineage>
</organism>
<proteinExistence type="predicted"/>
<keyword evidence="4" id="KW-1185">Reference proteome</keyword>
<sequence>MGGPSVVKPVVLGVLGVPAAALAALAFSGGVAAADDYAGQSYSDASAAISSAGQKVVIASTVGDQDAQGDCVVSHSQKAPWIKGDSFAPVTDTVLVYLNCDAKLASNKTPGNSLASPEGQAEKATEDEAAAKAAAQQNEADQLAGTDQSVGAPGAH</sequence>
<feature type="signal peptide" evidence="2">
    <location>
        <begin position="1"/>
        <end position="23"/>
    </location>
</feature>
<evidence type="ECO:0000256" key="1">
    <source>
        <dbReference type="SAM" id="MobiDB-lite"/>
    </source>
</evidence>
<keyword evidence="2" id="KW-0732">Signal</keyword>
<name>A0ABT3CAX2_9MYCO</name>
<feature type="compositionally biased region" description="Polar residues" evidence="1">
    <location>
        <begin position="106"/>
        <end position="115"/>
    </location>
</feature>
<feature type="compositionally biased region" description="Basic and acidic residues" evidence="1">
    <location>
        <begin position="120"/>
        <end position="130"/>
    </location>
</feature>
<evidence type="ECO:0000313" key="3">
    <source>
        <dbReference type="EMBL" id="MCV7226548.1"/>
    </source>
</evidence>
<evidence type="ECO:0008006" key="5">
    <source>
        <dbReference type="Google" id="ProtNLM"/>
    </source>
</evidence>
<feature type="chain" id="PRO_5046428917" description="PASTA domain-containing protein" evidence="2">
    <location>
        <begin position="24"/>
        <end position="156"/>
    </location>
</feature>
<comment type="caution">
    <text evidence="3">The sequence shown here is derived from an EMBL/GenBank/DDBJ whole genome shotgun (WGS) entry which is preliminary data.</text>
</comment>
<evidence type="ECO:0000256" key="2">
    <source>
        <dbReference type="SAM" id="SignalP"/>
    </source>
</evidence>
<feature type="region of interest" description="Disordered" evidence="1">
    <location>
        <begin position="105"/>
        <end position="156"/>
    </location>
</feature>
<protein>
    <recommendedName>
        <fullName evidence="5">PASTA domain-containing protein</fullName>
    </recommendedName>
</protein>
<feature type="compositionally biased region" description="Low complexity" evidence="1">
    <location>
        <begin position="131"/>
        <end position="142"/>
    </location>
</feature>
<dbReference type="EMBL" id="JACKTY010000028">
    <property type="protein sequence ID" value="MCV7226548.1"/>
    <property type="molecule type" value="Genomic_DNA"/>
</dbReference>
<reference evidence="3 4" key="1">
    <citation type="journal article" date="2022" name="BMC Genomics">
        <title>Comparative genome analysis of mycobacteria focusing on tRNA and non-coding RNA.</title>
        <authorList>
            <person name="Behra P.R.K."/>
            <person name="Pettersson B.M.F."/>
            <person name="Ramesh M."/>
            <person name="Das S."/>
            <person name="Dasgupta S."/>
            <person name="Kirsebom L.A."/>
        </authorList>
    </citation>
    <scope>NUCLEOTIDE SEQUENCE [LARGE SCALE GENOMIC DNA]</scope>
    <source>
        <strain evidence="3 4">DSM 44078</strain>
    </source>
</reference>
<evidence type="ECO:0000313" key="4">
    <source>
        <dbReference type="Proteomes" id="UP001526201"/>
    </source>
</evidence>